<dbReference type="PROSITE" id="PS51746">
    <property type="entry name" value="PPM_2"/>
    <property type="match status" value="1"/>
</dbReference>
<dbReference type="Gene3D" id="3.60.40.10">
    <property type="entry name" value="PPM-type phosphatase domain"/>
    <property type="match status" value="1"/>
</dbReference>
<dbReference type="EMBL" id="BOPG01000084">
    <property type="protein sequence ID" value="GIJ62864.1"/>
    <property type="molecule type" value="Genomic_DNA"/>
</dbReference>
<dbReference type="SUPFAM" id="SSF81606">
    <property type="entry name" value="PP2C-like"/>
    <property type="match status" value="1"/>
</dbReference>
<dbReference type="InterPro" id="IPR001932">
    <property type="entry name" value="PPM-type_phosphatase-like_dom"/>
</dbReference>
<comment type="caution">
    <text evidence="2">The sequence shown here is derived from an EMBL/GenBank/DDBJ whole genome shotgun (WGS) entry which is preliminary data.</text>
</comment>
<dbReference type="GO" id="GO:0004722">
    <property type="term" value="F:protein serine/threonine phosphatase activity"/>
    <property type="evidence" value="ECO:0007669"/>
    <property type="project" value="InterPro"/>
</dbReference>
<dbReference type="InterPro" id="IPR036457">
    <property type="entry name" value="PPM-type-like_dom_sf"/>
</dbReference>
<organism evidence="2 3">
    <name type="scientific">Virgisporangium aurantiacum</name>
    <dbReference type="NCBI Taxonomy" id="175570"/>
    <lineage>
        <taxon>Bacteria</taxon>
        <taxon>Bacillati</taxon>
        <taxon>Actinomycetota</taxon>
        <taxon>Actinomycetes</taxon>
        <taxon>Micromonosporales</taxon>
        <taxon>Micromonosporaceae</taxon>
        <taxon>Virgisporangium</taxon>
    </lineage>
</organism>
<dbReference type="InterPro" id="IPR015655">
    <property type="entry name" value="PP2C"/>
</dbReference>
<evidence type="ECO:0000313" key="3">
    <source>
        <dbReference type="Proteomes" id="UP000612585"/>
    </source>
</evidence>
<reference evidence="2" key="1">
    <citation type="submission" date="2021-01" db="EMBL/GenBank/DDBJ databases">
        <title>Whole genome shotgun sequence of Virgisporangium aurantiacum NBRC 16421.</title>
        <authorList>
            <person name="Komaki H."/>
            <person name="Tamura T."/>
        </authorList>
    </citation>
    <scope>NUCLEOTIDE SEQUENCE</scope>
    <source>
        <strain evidence="2">NBRC 16421</strain>
    </source>
</reference>
<accession>A0A8J3ZF83</accession>
<proteinExistence type="predicted"/>
<sequence length="247" mass="26044">MGVTLHAAAVTDLGLVRSNNEDSFHVGPRVIAIADGMGGLPAGELASDVVVKALAKLDRKPADVDPLEALTEAVKEGNNKVAEMVDDHPEREGMGTTVTALMLVADKLGLVHVGDSRCYLLHDNTLEQVTRDDTLVQSLVDRGALTPLQARSHPQRSLVTQAVQGRPMTISGGTLDARDGDRFMLCSDGLSDVVTDEAIALAMASYPEPQECAEQLVKLAVQAGGPDNITVIVADVTAGPRERPPGR</sequence>
<dbReference type="AlphaFoldDB" id="A0A8J3ZF83"/>
<dbReference type="SMART" id="SM00331">
    <property type="entry name" value="PP2C_SIG"/>
    <property type="match status" value="1"/>
</dbReference>
<dbReference type="SMART" id="SM00332">
    <property type="entry name" value="PP2Cc"/>
    <property type="match status" value="1"/>
</dbReference>
<name>A0A8J3ZF83_9ACTN</name>
<gene>
    <name evidence="2" type="ORF">Vau01_103800</name>
</gene>
<dbReference type="CDD" id="cd00143">
    <property type="entry name" value="PP2Cc"/>
    <property type="match status" value="1"/>
</dbReference>
<evidence type="ECO:0000313" key="2">
    <source>
        <dbReference type="EMBL" id="GIJ62864.1"/>
    </source>
</evidence>
<dbReference type="RefSeq" id="WP_204008793.1">
    <property type="nucleotide sequence ID" value="NZ_BOPG01000084.1"/>
</dbReference>
<dbReference type="Pfam" id="PF13672">
    <property type="entry name" value="PP2C_2"/>
    <property type="match status" value="1"/>
</dbReference>
<evidence type="ECO:0000259" key="1">
    <source>
        <dbReference type="PROSITE" id="PS51746"/>
    </source>
</evidence>
<dbReference type="Proteomes" id="UP000612585">
    <property type="component" value="Unassembled WGS sequence"/>
</dbReference>
<protein>
    <recommendedName>
        <fullName evidence="1">PPM-type phosphatase domain-containing protein</fullName>
    </recommendedName>
</protein>
<keyword evidence="3" id="KW-1185">Reference proteome</keyword>
<dbReference type="PANTHER" id="PTHR47992">
    <property type="entry name" value="PROTEIN PHOSPHATASE"/>
    <property type="match status" value="1"/>
</dbReference>
<feature type="domain" description="PPM-type phosphatase" evidence="1">
    <location>
        <begin position="6"/>
        <end position="236"/>
    </location>
</feature>